<dbReference type="STRING" id="1379270.GEMMAAP_17380"/>
<dbReference type="RefSeq" id="WP_043579328.1">
    <property type="nucleotide sequence ID" value="NZ_CP011454.1"/>
</dbReference>
<keyword evidence="4 8" id="KW-0812">Transmembrane</keyword>
<dbReference type="eggNOG" id="COG1272">
    <property type="taxonomic scope" value="Bacteria"/>
</dbReference>
<feature type="transmembrane region" description="Helical" evidence="8">
    <location>
        <begin position="21"/>
        <end position="39"/>
    </location>
</feature>
<keyword evidence="10" id="KW-1185">Reference proteome</keyword>
<dbReference type="InterPro" id="IPR004254">
    <property type="entry name" value="AdipoR/HlyIII-related"/>
</dbReference>
<evidence type="ECO:0000256" key="4">
    <source>
        <dbReference type="ARBA" id="ARBA00022692"/>
    </source>
</evidence>
<evidence type="ECO:0000256" key="2">
    <source>
        <dbReference type="ARBA" id="ARBA00008488"/>
    </source>
</evidence>
<comment type="similarity">
    <text evidence="2">Belongs to the UPF0073 (Hly-III) family.</text>
</comment>
<evidence type="ECO:0000313" key="10">
    <source>
        <dbReference type="Proteomes" id="UP000076404"/>
    </source>
</evidence>
<feature type="binding site" evidence="7">
    <location>
        <position position="190"/>
    </location>
    <ligand>
        <name>Zn(2+)</name>
        <dbReference type="ChEBI" id="CHEBI:29105"/>
    </ligand>
</feature>
<feature type="transmembrane region" description="Helical" evidence="8">
    <location>
        <begin position="194"/>
        <end position="213"/>
    </location>
</feature>
<dbReference type="NCBIfam" id="TIGR01065">
    <property type="entry name" value="hlyIII"/>
    <property type="match status" value="1"/>
</dbReference>
<feature type="binding site" evidence="7">
    <location>
        <position position="67"/>
    </location>
    <ligand>
        <name>Zn(2+)</name>
        <dbReference type="ChEBI" id="CHEBI:29105"/>
    </ligand>
</feature>
<dbReference type="GO" id="GO:0140911">
    <property type="term" value="F:pore-forming activity"/>
    <property type="evidence" value="ECO:0007669"/>
    <property type="project" value="InterPro"/>
</dbReference>
<dbReference type="GO" id="GO:0005886">
    <property type="term" value="C:plasma membrane"/>
    <property type="evidence" value="ECO:0007669"/>
    <property type="project" value="UniProtKB-SubCell"/>
</dbReference>
<evidence type="ECO:0000256" key="7">
    <source>
        <dbReference type="PIRSR" id="PIRSR604254-1"/>
    </source>
</evidence>
<keyword evidence="6 8" id="KW-0472">Membrane</keyword>
<evidence type="ECO:0000256" key="8">
    <source>
        <dbReference type="SAM" id="Phobius"/>
    </source>
</evidence>
<organism evidence="9 10">
    <name type="scientific">Gemmatimonas phototrophica</name>
    <dbReference type="NCBI Taxonomy" id="1379270"/>
    <lineage>
        <taxon>Bacteria</taxon>
        <taxon>Pseudomonadati</taxon>
        <taxon>Gemmatimonadota</taxon>
        <taxon>Gemmatimonadia</taxon>
        <taxon>Gemmatimonadales</taxon>
        <taxon>Gemmatimonadaceae</taxon>
        <taxon>Gemmatimonas</taxon>
    </lineage>
</organism>
<keyword evidence="7" id="KW-0479">Metal-binding</keyword>
<protein>
    <submittedName>
        <fullName evidence="9">Hemolysin D</fullName>
    </submittedName>
</protein>
<keyword evidence="3" id="KW-1003">Cell membrane</keyword>
<keyword evidence="7" id="KW-0862">Zinc</keyword>
<reference evidence="9 10" key="1">
    <citation type="journal article" date="2014" name="Proc. Natl. Acad. Sci. U.S.A.">
        <title>Functional type 2 photosynthetic reaction centers found in the rare bacterial phylum Gemmatimonadetes.</title>
        <authorList>
            <person name="Zeng Y."/>
            <person name="Feng F."/>
            <person name="Medova H."/>
            <person name="Dean J."/>
            <person name="Koblizek M."/>
        </authorList>
    </citation>
    <scope>NUCLEOTIDE SEQUENCE [LARGE SCALE GENOMIC DNA]</scope>
    <source>
        <strain evidence="9 10">AP64</strain>
    </source>
</reference>
<dbReference type="AlphaFoldDB" id="A0A143BNK4"/>
<sequence>MSQRRTAGPREELANALTHGAGFVASLIGLPILVLSAANRGERTALVGASVFGAALVALYAASTLYHAISHPTLKQKMRVLDHAAIYLLIAGTYTPFTLGVLRGRWGWTLFGIVWTLAALGVLFKVLFGSGAMAKLSTAVYVAMGWVAIIAAKPLIASMDKAGLALLVGGGLFYTGGVVFYVDKRRAWTHPVWHLFVLGGSICHYFAVLFYSAPVAVTVR</sequence>
<evidence type="ECO:0000256" key="3">
    <source>
        <dbReference type="ARBA" id="ARBA00022475"/>
    </source>
</evidence>
<keyword evidence="5 8" id="KW-1133">Transmembrane helix</keyword>
<name>A0A143BNK4_9BACT</name>
<dbReference type="GO" id="GO:0046872">
    <property type="term" value="F:metal ion binding"/>
    <property type="evidence" value="ECO:0007669"/>
    <property type="project" value="UniProtKB-KW"/>
</dbReference>
<gene>
    <name evidence="9" type="ORF">GEMMAAP_17380</name>
</gene>
<feature type="transmembrane region" description="Helical" evidence="8">
    <location>
        <begin position="45"/>
        <end position="68"/>
    </location>
</feature>
<dbReference type="PANTHER" id="PTHR20855:SF3">
    <property type="entry name" value="LD03007P"/>
    <property type="match status" value="1"/>
</dbReference>
<feature type="binding site" evidence="7">
    <location>
        <position position="194"/>
    </location>
    <ligand>
        <name>Zn(2+)</name>
        <dbReference type="ChEBI" id="CHEBI:29105"/>
    </ligand>
</feature>
<feature type="transmembrane region" description="Helical" evidence="8">
    <location>
        <begin position="80"/>
        <end position="102"/>
    </location>
</feature>
<feature type="transmembrane region" description="Helical" evidence="8">
    <location>
        <begin position="108"/>
        <end position="127"/>
    </location>
</feature>
<proteinExistence type="inferred from homology"/>
<evidence type="ECO:0000256" key="5">
    <source>
        <dbReference type="ARBA" id="ARBA00022989"/>
    </source>
</evidence>
<comment type="subcellular location">
    <subcellularLocation>
        <location evidence="1">Cell membrane</location>
        <topology evidence="1">Multi-pass membrane protein</topology>
    </subcellularLocation>
</comment>
<feature type="transmembrane region" description="Helical" evidence="8">
    <location>
        <begin position="162"/>
        <end position="182"/>
    </location>
</feature>
<accession>A0A143BNK4</accession>
<dbReference type="Pfam" id="PF03006">
    <property type="entry name" value="HlyIII"/>
    <property type="match status" value="1"/>
</dbReference>
<dbReference type="Proteomes" id="UP000076404">
    <property type="component" value="Chromosome"/>
</dbReference>
<dbReference type="OrthoDB" id="9813689at2"/>
<reference evidence="9 10" key="2">
    <citation type="journal article" date="2016" name="Environ. Microbiol. Rep.">
        <title>Metagenomic evidence for the presence of phototrophic Gemmatimonadetes bacteria in diverse environments.</title>
        <authorList>
            <person name="Zeng Y."/>
            <person name="Baumbach J."/>
            <person name="Barbosa E.G."/>
            <person name="Azevedo V."/>
            <person name="Zhang C."/>
            <person name="Koblizek M."/>
        </authorList>
    </citation>
    <scope>NUCLEOTIDE SEQUENCE [LARGE SCALE GENOMIC DNA]</scope>
    <source>
        <strain evidence="9 10">AP64</strain>
    </source>
</reference>
<dbReference type="InterPro" id="IPR005744">
    <property type="entry name" value="Hy-lIII"/>
</dbReference>
<dbReference type="KEGG" id="gph:GEMMAAP_17380"/>
<feature type="transmembrane region" description="Helical" evidence="8">
    <location>
        <begin position="139"/>
        <end position="156"/>
    </location>
</feature>
<dbReference type="PANTHER" id="PTHR20855">
    <property type="entry name" value="ADIPOR/PROGESTIN RECEPTOR-RELATED"/>
    <property type="match status" value="1"/>
</dbReference>
<dbReference type="EMBL" id="CP011454">
    <property type="protein sequence ID" value="AMW06080.1"/>
    <property type="molecule type" value="Genomic_DNA"/>
</dbReference>
<evidence type="ECO:0000313" key="9">
    <source>
        <dbReference type="EMBL" id="AMW06080.1"/>
    </source>
</evidence>
<evidence type="ECO:0000256" key="6">
    <source>
        <dbReference type="ARBA" id="ARBA00023136"/>
    </source>
</evidence>
<evidence type="ECO:0000256" key="1">
    <source>
        <dbReference type="ARBA" id="ARBA00004651"/>
    </source>
</evidence>